<protein>
    <submittedName>
        <fullName evidence="6">IclR family transcriptional regulator</fullName>
    </submittedName>
</protein>
<dbReference type="SMART" id="SM00346">
    <property type="entry name" value="HTH_ICLR"/>
    <property type="match status" value="1"/>
</dbReference>
<dbReference type="InterPro" id="IPR050707">
    <property type="entry name" value="HTH_MetabolicPath_Reg"/>
</dbReference>
<dbReference type="PROSITE" id="PS51078">
    <property type="entry name" value="ICLR_ED"/>
    <property type="match status" value="1"/>
</dbReference>
<keyword evidence="3" id="KW-0804">Transcription</keyword>
<dbReference type="Pfam" id="PF09339">
    <property type="entry name" value="HTH_IclR"/>
    <property type="match status" value="1"/>
</dbReference>
<dbReference type="KEGG" id="aram:KAR29_05215"/>
<dbReference type="Pfam" id="PF01614">
    <property type="entry name" value="IclR_C"/>
    <property type="match status" value="1"/>
</dbReference>
<dbReference type="SUPFAM" id="SSF55781">
    <property type="entry name" value="GAF domain-like"/>
    <property type="match status" value="1"/>
</dbReference>
<accession>A0A9Q7AA65</accession>
<dbReference type="PANTHER" id="PTHR30136">
    <property type="entry name" value="HELIX-TURN-HELIX TRANSCRIPTIONAL REGULATOR, ICLR FAMILY"/>
    <property type="match status" value="1"/>
</dbReference>
<dbReference type="AlphaFoldDB" id="A0A9Q7AA65"/>
<keyword evidence="7" id="KW-1185">Reference proteome</keyword>
<name>A0A9Q7AA65_9BACT</name>
<evidence type="ECO:0000256" key="2">
    <source>
        <dbReference type="ARBA" id="ARBA00023125"/>
    </source>
</evidence>
<evidence type="ECO:0000256" key="3">
    <source>
        <dbReference type="ARBA" id="ARBA00023163"/>
    </source>
</evidence>
<sequence>MTTPVGLTTKVLRLLEALFHAEEDLDLKEIAARTAMPKSTVHRILTSLEGERWVLQDRETRHYRIGTRMLLFANDWRLRQELVRQSDSPMRDLVGRAGETTVLALADGEVARCIHIVESPRAIKFSFAVGGELPIYAGAMGKILLAYCPQTFRDWILSQSLRPFTSNTLTDSVRLREELALVRSRGYSVSIEEINPGGTAIGAPILSPGGELVAGLILSGPRFKFEDKTESLALLVVETARKIEKNLAGQR</sequence>
<dbReference type="InterPro" id="IPR036388">
    <property type="entry name" value="WH-like_DNA-bd_sf"/>
</dbReference>
<dbReference type="GO" id="GO:0003700">
    <property type="term" value="F:DNA-binding transcription factor activity"/>
    <property type="evidence" value="ECO:0007669"/>
    <property type="project" value="TreeGrafter"/>
</dbReference>
<dbReference type="SUPFAM" id="SSF46785">
    <property type="entry name" value="Winged helix' DNA-binding domain"/>
    <property type="match status" value="1"/>
</dbReference>
<dbReference type="Proteomes" id="UP000671879">
    <property type="component" value="Chromosome"/>
</dbReference>
<evidence type="ECO:0000256" key="1">
    <source>
        <dbReference type="ARBA" id="ARBA00023015"/>
    </source>
</evidence>
<gene>
    <name evidence="6" type="ORF">KAR29_05215</name>
</gene>
<evidence type="ECO:0000313" key="6">
    <source>
        <dbReference type="EMBL" id="QTX33285.1"/>
    </source>
</evidence>
<evidence type="ECO:0000259" key="4">
    <source>
        <dbReference type="PROSITE" id="PS51077"/>
    </source>
</evidence>
<dbReference type="PROSITE" id="PS51077">
    <property type="entry name" value="HTH_ICLR"/>
    <property type="match status" value="1"/>
</dbReference>
<dbReference type="GO" id="GO:0045892">
    <property type="term" value="P:negative regulation of DNA-templated transcription"/>
    <property type="evidence" value="ECO:0007669"/>
    <property type="project" value="TreeGrafter"/>
</dbReference>
<dbReference type="InterPro" id="IPR036390">
    <property type="entry name" value="WH_DNA-bd_sf"/>
</dbReference>
<keyword evidence="1" id="KW-0805">Transcription regulation</keyword>
<organism evidence="6 7">
    <name type="scientific">Aminithiophilus ramosus</name>
    <dbReference type="NCBI Taxonomy" id="3029084"/>
    <lineage>
        <taxon>Bacteria</taxon>
        <taxon>Thermotogati</taxon>
        <taxon>Synergistota</taxon>
        <taxon>Synergistia</taxon>
        <taxon>Synergistales</taxon>
        <taxon>Aminithiophilaceae</taxon>
        <taxon>Aminithiophilus</taxon>
    </lineage>
</organism>
<dbReference type="RefSeq" id="WP_274374563.1">
    <property type="nucleotide sequence ID" value="NZ_CP072943.1"/>
</dbReference>
<dbReference type="Gene3D" id="3.30.450.40">
    <property type="match status" value="1"/>
</dbReference>
<feature type="domain" description="HTH iclR-type" evidence="4">
    <location>
        <begin position="5"/>
        <end position="67"/>
    </location>
</feature>
<dbReference type="GO" id="GO:0003677">
    <property type="term" value="F:DNA binding"/>
    <property type="evidence" value="ECO:0007669"/>
    <property type="project" value="UniProtKB-KW"/>
</dbReference>
<dbReference type="Gene3D" id="1.10.10.10">
    <property type="entry name" value="Winged helix-like DNA-binding domain superfamily/Winged helix DNA-binding domain"/>
    <property type="match status" value="1"/>
</dbReference>
<dbReference type="InterPro" id="IPR029016">
    <property type="entry name" value="GAF-like_dom_sf"/>
</dbReference>
<dbReference type="InterPro" id="IPR014757">
    <property type="entry name" value="Tscrpt_reg_IclR_C"/>
</dbReference>
<proteinExistence type="predicted"/>
<dbReference type="PANTHER" id="PTHR30136:SF24">
    <property type="entry name" value="HTH-TYPE TRANSCRIPTIONAL REPRESSOR ALLR"/>
    <property type="match status" value="1"/>
</dbReference>
<evidence type="ECO:0000259" key="5">
    <source>
        <dbReference type="PROSITE" id="PS51078"/>
    </source>
</evidence>
<dbReference type="EMBL" id="CP072943">
    <property type="protein sequence ID" value="QTX33285.1"/>
    <property type="molecule type" value="Genomic_DNA"/>
</dbReference>
<keyword evidence="2" id="KW-0238">DNA-binding</keyword>
<feature type="domain" description="IclR-ED" evidence="5">
    <location>
        <begin position="68"/>
        <end position="249"/>
    </location>
</feature>
<dbReference type="InterPro" id="IPR005471">
    <property type="entry name" value="Tscrpt_reg_IclR_N"/>
</dbReference>
<reference evidence="7" key="1">
    <citation type="submission" date="2021-04" db="EMBL/GenBank/DDBJ databases">
        <title>A novel Synergistetes isolate from a pyrite-forming mixed culture.</title>
        <authorList>
            <person name="Bunk B."/>
            <person name="Sproer C."/>
            <person name="Spring S."/>
            <person name="Pester M."/>
        </authorList>
    </citation>
    <scope>NUCLEOTIDE SEQUENCE [LARGE SCALE GENOMIC DNA]</scope>
    <source>
        <strain evidence="7">J.5.4.2-T.3.5.2</strain>
    </source>
</reference>
<evidence type="ECO:0000313" key="7">
    <source>
        <dbReference type="Proteomes" id="UP000671879"/>
    </source>
</evidence>